<dbReference type="InterPro" id="IPR001611">
    <property type="entry name" value="Leu-rich_rpt"/>
</dbReference>
<gene>
    <name evidence="4" type="ORF">PACLA_8A043657</name>
</gene>
<dbReference type="SUPFAM" id="SSF52058">
    <property type="entry name" value="L domain-like"/>
    <property type="match status" value="2"/>
</dbReference>
<keyword evidence="2" id="KW-0732">Signal</keyword>
<dbReference type="Gene3D" id="3.80.10.10">
    <property type="entry name" value="Ribonuclease Inhibitor"/>
    <property type="match status" value="5"/>
</dbReference>
<protein>
    <submittedName>
        <fullName evidence="4">Leucine-rich repeat-containing G- coupled receptor 4-like</fullName>
    </submittedName>
</protein>
<accession>A0A7D9IGS7</accession>
<comment type="caution">
    <text evidence="4">The sequence shown here is derived from an EMBL/GenBank/DDBJ whole genome shotgun (WGS) entry which is preliminary data.</text>
</comment>
<feature type="non-terminal residue" evidence="4">
    <location>
        <position position="1"/>
    </location>
</feature>
<evidence type="ECO:0000256" key="2">
    <source>
        <dbReference type="ARBA" id="ARBA00022729"/>
    </source>
</evidence>
<dbReference type="PANTHER" id="PTHR24373:SF382">
    <property type="entry name" value="LEUCINE RICH REPEAT CONTAINING 70"/>
    <property type="match status" value="1"/>
</dbReference>
<evidence type="ECO:0000256" key="3">
    <source>
        <dbReference type="ARBA" id="ARBA00022737"/>
    </source>
</evidence>
<evidence type="ECO:0000313" key="4">
    <source>
        <dbReference type="EMBL" id="CAB4005349.1"/>
    </source>
</evidence>
<keyword evidence="5" id="KW-1185">Reference proteome</keyword>
<dbReference type="EMBL" id="CACRXK020005170">
    <property type="protein sequence ID" value="CAB4005349.1"/>
    <property type="molecule type" value="Genomic_DNA"/>
</dbReference>
<dbReference type="OrthoDB" id="14563at2759"/>
<proteinExistence type="predicted"/>
<dbReference type="Pfam" id="PF13855">
    <property type="entry name" value="LRR_8"/>
    <property type="match status" value="3"/>
</dbReference>
<dbReference type="InterPro" id="IPR032675">
    <property type="entry name" value="LRR_dom_sf"/>
</dbReference>
<dbReference type="SMART" id="SM00369">
    <property type="entry name" value="LRR_TYP"/>
    <property type="match status" value="10"/>
</dbReference>
<reference evidence="4" key="1">
    <citation type="submission" date="2020-04" db="EMBL/GenBank/DDBJ databases">
        <authorList>
            <person name="Alioto T."/>
            <person name="Alioto T."/>
            <person name="Gomez Garrido J."/>
        </authorList>
    </citation>
    <scope>NUCLEOTIDE SEQUENCE</scope>
    <source>
        <strain evidence="4">A484AB</strain>
    </source>
</reference>
<dbReference type="Proteomes" id="UP001152795">
    <property type="component" value="Unassembled WGS sequence"/>
</dbReference>
<keyword evidence="3" id="KW-0677">Repeat</keyword>
<sequence length="461" mass="52470">ELHDNKISTIDAQVFYKIPELCHLDLRGNKLKVITTLGYTPVFADLPELKALVLTGQDPKTEAVMYNAFRRLPKLEHLWLDKNDLQHFPNPAFSQEEWPSIKELHIESNKLTTFSSYSKTDFPPDMHVLWASKKDANKPFAQMKSLQKLMVHDNKIDKVEEEDLWELNNLKELYLSSNLLTENTIHPEAFRNTSVTKLLLRRNSIVAVETGAFPTSILKIDLDNNQFDFRHSDVFANLPSLTYLSLISNEIKFLPGDAFNGLINLKTFDFSSNHLTLLPAQGDFDGLSIRSFGFSNGAQTNPLKNIASRAFNNVRGRYIILSSLELTTIRSETFKNVVLSEDLRLDGNPIESIEVHAFDDLEAQYLDLRGNEIKSLSGDSFVGLTVVNDLFLLDNELVIFPHEALKILNPKSLDLRNNKILSLPNNSLDTFTNLLTLNLENNKLTELKKDIFQKLTKLINL</sequence>
<evidence type="ECO:0000256" key="1">
    <source>
        <dbReference type="ARBA" id="ARBA00022614"/>
    </source>
</evidence>
<feature type="non-terminal residue" evidence="4">
    <location>
        <position position="461"/>
    </location>
</feature>
<dbReference type="AlphaFoldDB" id="A0A7D9IGS7"/>
<keyword evidence="4" id="KW-0675">Receptor</keyword>
<dbReference type="InterPro" id="IPR050328">
    <property type="entry name" value="Dev_Immune_Receptor"/>
</dbReference>
<keyword evidence="1" id="KW-0433">Leucine-rich repeat</keyword>
<dbReference type="InterPro" id="IPR003591">
    <property type="entry name" value="Leu-rich_rpt_typical-subtyp"/>
</dbReference>
<name>A0A7D9IGS7_PARCT</name>
<dbReference type="PROSITE" id="PS51450">
    <property type="entry name" value="LRR"/>
    <property type="match status" value="3"/>
</dbReference>
<organism evidence="4 5">
    <name type="scientific">Paramuricea clavata</name>
    <name type="common">Red gorgonian</name>
    <name type="synonym">Violescent sea-whip</name>
    <dbReference type="NCBI Taxonomy" id="317549"/>
    <lineage>
        <taxon>Eukaryota</taxon>
        <taxon>Metazoa</taxon>
        <taxon>Cnidaria</taxon>
        <taxon>Anthozoa</taxon>
        <taxon>Octocorallia</taxon>
        <taxon>Malacalcyonacea</taxon>
        <taxon>Plexauridae</taxon>
        <taxon>Paramuricea</taxon>
    </lineage>
</organism>
<evidence type="ECO:0000313" key="5">
    <source>
        <dbReference type="Proteomes" id="UP001152795"/>
    </source>
</evidence>
<dbReference type="Pfam" id="PF00560">
    <property type="entry name" value="LRR_1"/>
    <property type="match status" value="1"/>
</dbReference>
<dbReference type="PANTHER" id="PTHR24373">
    <property type="entry name" value="SLIT RELATED LEUCINE-RICH REPEAT NEURONAL PROTEIN"/>
    <property type="match status" value="1"/>
</dbReference>